<name>A0ABY7F886_MYAAR</name>
<feature type="region of interest" description="Disordered" evidence="8">
    <location>
        <begin position="221"/>
        <end position="357"/>
    </location>
</feature>
<feature type="compositionally biased region" description="Polar residues" evidence="8">
    <location>
        <begin position="221"/>
        <end position="250"/>
    </location>
</feature>
<dbReference type="Pfam" id="PF05640">
    <property type="entry name" value="NKAIN"/>
    <property type="match status" value="1"/>
</dbReference>
<reference evidence="9" key="1">
    <citation type="submission" date="2022-11" db="EMBL/GenBank/DDBJ databases">
        <title>Centuries of genome instability and evolution in soft-shell clam transmissible cancer (bioRxiv).</title>
        <authorList>
            <person name="Hart S.F.M."/>
            <person name="Yonemitsu M.A."/>
            <person name="Giersch R.M."/>
            <person name="Beal B.F."/>
            <person name="Arriagada G."/>
            <person name="Davis B.W."/>
            <person name="Ostrander E.A."/>
            <person name="Goff S.P."/>
            <person name="Metzger M.J."/>
        </authorList>
    </citation>
    <scope>NUCLEOTIDE SEQUENCE</scope>
    <source>
        <strain evidence="9">MELC-2E11</strain>
        <tissue evidence="9">Siphon/mantle</tissue>
    </source>
</reference>
<organism evidence="9 10">
    <name type="scientific">Mya arenaria</name>
    <name type="common">Soft-shell clam</name>
    <dbReference type="NCBI Taxonomy" id="6604"/>
    <lineage>
        <taxon>Eukaryota</taxon>
        <taxon>Metazoa</taxon>
        <taxon>Spiralia</taxon>
        <taxon>Lophotrochozoa</taxon>
        <taxon>Mollusca</taxon>
        <taxon>Bivalvia</taxon>
        <taxon>Autobranchia</taxon>
        <taxon>Heteroconchia</taxon>
        <taxon>Euheterodonta</taxon>
        <taxon>Imparidentia</taxon>
        <taxon>Neoheterodontei</taxon>
        <taxon>Myida</taxon>
        <taxon>Myoidea</taxon>
        <taxon>Myidae</taxon>
        <taxon>Mya</taxon>
    </lineage>
</organism>
<feature type="compositionally biased region" description="Basic and acidic residues" evidence="8">
    <location>
        <begin position="322"/>
        <end position="333"/>
    </location>
</feature>
<keyword evidence="5" id="KW-1133">Transmembrane helix</keyword>
<keyword evidence="6" id="KW-0472">Membrane</keyword>
<keyword evidence="3 7" id="KW-1003">Cell membrane</keyword>
<feature type="compositionally biased region" description="Low complexity" evidence="8">
    <location>
        <begin position="296"/>
        <end position="314"/>
    </location>
</feature>
<evidence type="ECO:0000256" key="1">
    <source>
        <dbReference type="ARBA" id="ARBA00004651"/>
    </source>
</evidence>
<evidence type="ECO:0000256" key="5">
    <source>
        <dbReference type="ARBA" id="ARBA00022989"/>
    </source>
</evidence>
<gene>
    <name evidence="9" type="ORF">MAR_032431</name>
</gene>
<feature type="compositionally biased region" description="Polar residues" evidence="8">
    <location>
        <begin position="338"/>
        <end position="349"/>
    </location>
</feature>
<evidence type="ECO:0000256" key="6">
    <source>
        <dbReference type="ARBA" id="ARBA00023136"/>
    </source>
</evidence>
<keyword evidence="4" id="KW-0812">Transmembrane</keyword>
<keyword evidence="10" id="KW-1185">Reference proteome</keyword>
<dbReference type="PANTHER" id="PTHR13084">
    <property type="entry name" value="T-CELL LYMPHOMA BREAKPOINT-ASSOCIATED TARGET 1-RELATED"/>
    <property type="match status" value="1"/>
</dbReference>
<evidence type="ECO:0000256" key="8">
    <source>
        <dbReference type="SAM" id="MobiDB-lite"/>
    </source>
</evidence>
<evidence type="ECO:0000256" key="3">
    <source>
        <dbReference type="ARBA" id="ARBA00022475"/>
    </source>
</evidence>
<evidence type="ECO:0000256" key="4">
    <source>
        <dbReference type="ARBA" id="ARBA00022692"/>
    </source>
</evidence>
<comment type="similarity">
    <text evidence="2 7">Belongs to the NKAIN family.</text>
</comment>
<evidence type="ECO:0000313" key="9">
    <source>
        <dbReference type="EMBL" id="WAR17837.1"/>
    </source>
</evidence>
<proteinExistence type="inferred from homology"/>
<evidence type="ECO:0000256" key="2">
    <source>
        <dbReference type="ARBA" id="ARBA00006364"/>
    </source>
</evidence>
<dbReference type="Proteomes" id="UP001164746">
    <property type="component" value="Chromosome 10"/>
</dbReference>
<accession>A0ABY7F886</accession>
<comment type="subcellular location">
    <subcellularLocation>
        <location evidence="1 7">Cell membrane</location>
        <topology evidence="1 7">Multi-pass membrane protein</topology>
    </subcellularLocation>
</comment>
<dbReference type="InterPro" id="IPR008516">
    <property type="entry name" value="Na/K-Atpase_Interacting"/>
</dbReference>
<feature type="compositionally biased region" description="Polar residues" evidence="8">
    <location>
        <begin position="274"/>
        <end position="287"/>
    </location>
</feature>
<evidence type="ECO:0000256" key="7">
    <source>
        <dbReference type="RuleBase" id="RU368041"/>
    </source>
</evidence>
<dbReference type="PANTHER" id="PTHR13084:SF6">
    <property type="entry name" value="SODIUM_POTASSIUM-TRANSPORTING ATPASE SUBUNIT BETA-1-INTERACTING PROTEIN"/>
    <property type="match status" value="1"/>
</dbReference>
<dbReference type="EMBL" id="CP111021">
    <property type="protein sequence ID" value="WAR17837.1"/>
    <property type="molecule type" value="Genomic_DNA"/>
</dbReference>
<evidence type="ECO:0000313" key="10">
    <source>
        <dbReference type="Proteomes" id="UP001164746"/>
    </source>
</evidence>
<sequence length="357" mass="40439">MLFSNVYNHLVKLSNKMACESTKCYSTAIHTTIIVVLSLQLLGTIEKQYSTWSLIWLGWNIFNKELYILTMGTKSKSWWLDHGIGCRVNNESWVEEVSAETGRPIPPEEFVEGCILAYYYVEVIHAAVQCLLARNRGRDSGFETAYVTYDEAMKWAQGKPSGSQPSFGDIEGTEDSGECLVYGNQSTGRGSGDWNAGNEMLTGYATPVNDELEFVKMHTLTQNPTRLQNPTPSRSGTANLAYESDSQSMSTRTTRTTEYHETIPPATLERPPSYETSMRNQQNNVNQYRAADRQSVRSTRSARSARSARSNRSTRSARTKRRREDHNERREELPWVQITPSASNMNHNDSMPYGHFP</sequence>
<protein>
    <recommendedName>
        <fullName evidence="7">Sodium/potassium-transporting ATPase subunit beta-1-interacting protein</fullName>
        <shortName evidence="7">Na(+)/K(+)-transporting ATPase subunit beta-1-interacting protein</shortName>
    </recommendedName>
</protein>